<dbReference type="Pfam" id="PF02992">
    <property type="entry name" value="Transposase_21"/>
    <property type="match status" value="2"/>
</dbReference>
<feature type="compositionally biased region" description="Polar residues" evidence="1">
    <location>
        <begin position="114"/>
        <end position="138"/>
    </location>
</feature>
<sequence length="160" mass="18231">MPLTSHLQRLYTSKATTEQLTWHTNHQINEGSMCHPSDAEAYRHFDRKYPDFTAEPRNVRLVRKYETFTMRASLMWIVNDLPAYGIASRWSTIDVMGSPVCGRHTCILSAERTATGTSISGQRKTSSGVGTSHSVQCESNDKSDEDRFDEDYKAEENNYD</sequence>
<feature type="region of interest" description="Disordered" evidence="1">
    <location>
        <begin position="114"/>
        <end position="160"/>
    </location>
</feature>
<dbReference type="PANTHER" id="PTHR10775">
    <property type="entry name" value="OS08G0208400 PROTEIN"/>
    <property type="match status" value="1"/>
</dbReference>
<feature type="compositionally biased region" description="Basic and acidic residues" evidence="1">
    <location>
        <begin position="139"/>
        <end position="160"/>
    </location>
</feature>
<dbReference type="InterPro" id="IPR004242">
    <property type="entry name" value="Transposase_21"/>
</dbReference>
<reference evidence="2" key="1">
    <citation type="submission" date="2020-06" db="EMBL/GenBank/DDBJ databases">
        <authorList>
            <person name="Li T."/>
            <person name="Hu X."/>
            <person name="Zhang T."/>
            <person name="Song X."/>
            <person name="Zhang H."/>
            <person name="Dai N."/>
            <person name="Sheng W."/>
            <person name="Hou X."/>
            <person name="Wei L."/>
        </authorList>
    </citation>
    <scope>NUCLEOTIDE SEQUENCE</scope>
    <source>
        <strain evidence="2">KEN8</strain>
        <tissue evidence="2">Leaf</tissue>
    </source>
</reference>
<evidence type="ECO:0000313" key="2">
    <source>
        <dbReference type="EMBL" id="KAL0299898.1"/>
    </source>
</evidence>
<reference evidence="2" key="2">
    <citation type="journal article" date="2024" name="Plant">
        <title>Genomic evolution and insights into agronomic trait innovations of Sesamum species.</title>
        <authorList>
            <person name="Miao H."/>
            <person name="Wang L."/>
            <person name="Qu L."/>
            <person name="Liu H."/>
            <person name="Sun Y."/>
            <person name="Le M."/>
            <person name="Wang Q."/>
            <person name="Wei S."/>
            <person name="Zheng Y."/>
            <person name="Lin W."/>
            <person name="Duan Y."/>
            <person name="Cao H."/>
            <person name="Xiong S."/>
            <person name="Wang X."/>
            <person name="Wei L."/>
            <person name="Li C."/>
            <person name="Ma Q."/>
            <person name="Ju M."/>
            <person name="Zhao R."/>
            <person name="Li G."/>
            <person name="Mu C."/>
            <person name="Tian Q."/>
            <person name="Mei H."/>
            <person name="Zhang T."/>
            <person name="Gao T."/>
            <person name="Zhang H."/>
        </authorList>
    </citation>
    <scope>NUCLEOTIDE SEQUENCE</scope>
    <source>
        <strain evidence="2">KEN8</strain>
    </source>
</reference>
<name>A0AAW2K0N1_9LAMI</name>
<dbReference type="AlphaFoldDB" id="A0AAW2K0N1"/>
<dbReference type="PANTHER" id="PTHR10775:SF185">
    <property type="entry name" value="OS08G0208400 PROTEIN"/>
    <property type="match status" value="1"/>
</dbReference>
<gene>
    <name evidence="2" type="ORF">Scaly_3066300</name>
</gene>
<evidence type="ECO:0000256" key="1">
    <source>
        <dbReference type="SAM" id="MobiDB-lite"/>
    </source>
</evidence>
<organism evidence="2">
    <name type="scientific">Sesamum calycinum</name>
    <dbReference type="NCBI Taxonomy" id="2727403"/>
    <lineage>
        <taxon>Eukaryota</taxon>
        <taxon>Viridiplantae</taxon>
        <taxon>Streptophyta</taxon>
        <taxon>Embryophyta</taxon>
        <taxon>Tracheophyta</taxon>
        <taxon>Spermatophyta</taxon>
        <taxon>Magnoliopsida</taxon>
        <taxon>eudicotyledons</taxon>
        <taxon>Gunneridae</taxon>
        <taxon>Pentapetalae</taxon>
        <taxon>asterids</taxon>
        <taxon>lamiids</taxon>
        <taxon>Lamiales</taxon>
        <taxon>Pedaliaceae</taxon>
        <taxon>Sesamum</taxon>
    </lineage>
</organism>
<accession>A0AAW2K0N1</accession>
<proteinExistence type="predicted"/>
<protein>
    <submittedName>
        <fullName evidence="2">Uncharacterized protein</fullName>
    </submittedName>
</protein>
<dbReference type="EMBL" id="JACGWM010000760">
    <property type="protein sequence ID" value="KAL0299898.1"/>
    <property type="molecule type" value="Genomic_DNA"/>
</dbReference>
<comment type="caution">
    <text evidence="2">The sequence shown here is derived from an EMBL/GenBank/DDBJ whole genome shotgun (WGS) entry which is preliminary data.</text>
</comment>